<evidence type="ECO:0000256" key="2">
    <source>
        <dbReference type="ARBA" id="ARBA00009387"/>
    </source>
</evidence>
<protein>
    <recommendedName>
        <fullName evidence="5">Transglycosylase SLT domain-containing protein</fullName>
    </recommendedName>
</protein>
<dbReference type="InterPro" id="IPR008258">
    <property type="entry name" value="Transglycosylase_SLT_dom_1"/>
</dbReference>
<keyword evidence="7" id="KW-1185">Reference proteome</keyword>
<comment type="caution">
    <text evidence="6">The sequence shown here is derived from an EMBL/GenBank/DDBJ whole genome shotgun (WGS) entry which is preliminary data.</text>
</comment>
<organism evidence="6 7">
    <name type="scientific">Acidocella aquatica</name>
    <dbReference type="NCBI Taxonomy" id="1922313"/>
    <lineage>
        <taxon>Bacteria</taxon>
        <taxon>Pseudomonadati</taxon>
        <taxon>Pseudomonadota</taxon>
        <taxon>Alphaproteobacteria</taxon>
        <taxon>Acetobacterales</taxon>
        <taxon>Acidocellaceae</taxon>
        <taxon>Acidocella</taxon>
    </lineage>
</organism>
<comment type="similarity">
    <text evidence="1">Belongs to the transglycosylase Slt family.</text>
</comment>
<dbReference type="CDD" id="cd13401">
    <property type="entry name" value="Slt70-like"/>
    <property type="match status" value="1"/>
</dbReference>
<dbReference type="InterPro" id="IPR008939">
    <property type="entry name" value="Lytic_TGlycosylase_superhlx_U"/>
</dbReference>
<evidence type="ECO:0000256" key="4">
    <source>
        <dbReference type="SAM" id="SignalP"/>
    </source>
</evidence>
<dbReference type="Pfam" id="PF01464">
    <property type="entry name" value="SLT"/>
    <property type="match status" value="1"/>
</dbReference>
<dbReference type="Gene3D" id="1.10.530.10">
    <property type="match status" value="1"/>
</dbReference>
<dbReference type="EMBL" id="BSOS01000090">
    <property type="protein sequence ID" value="GLR68531.1"/>
    <property type="molecule type" value="Genomic_DNA"/>
</dbReference>
<dbReference type="PANTHER" id="PTHR37423:SF2">
    <property type="entry name" value="MEMBRANE-BOUND LYTIC MUREIN TRANSGLYCOSYLASE C"/>
    <property type="match status" value="1"/>
</dbReference>
<dbReference type="PANTHER" id="PTHR37423">
    <property type="entry name" value="SOLUBLE LYTIC MUREIN TRANSGLYCOSYLASE-RELATED"/>
    <property type="match status" value="1"/>
</dbReference>
<gene>
    <name evidence="6" type="ORF">GCM10010909_32120</name>
</gene>
<dbReference type="SUPFAM" id="SSF53955">
    <property type="entry name" value="Lysozyme-like"/>
    <property type="match status" value="1"/>
</dbReference>
<sequence length="541" mass="56702">MLSRLNVTRLALATVSVFALGLVVPTSAAAKSPVWGQGTGPMPPPSAPASATGGDTVAYAVPRNAPSPDVEIVLPEPLPPSAVAMYQRILAAQSAGAFTEADRLIARLDDTTLVGPILAQRYLSNNYITKPAELLAWYAQYSSQPEAADVYALMQHKLRASQMPAAPVVSLLPETTITAGAAARPVAAPDSYVWHRRFMAGIQAWEKGDLTSAAAAFDATAGMAGISDDDRAASQFWAARAALRMQQPEAYLNWLHQAAWAGDSFYGMLAGRLLGQGFGPSGIAATLTEADITAVDATPDGHLAFALLQVGATDQAETALRALWPAIQANPDLGRAVMAVAARAGLVDVTISVASELPSPVDEIAGAHLPLPALHPSGGFTIDPALVYALARTESGFDVHAVSRCGARGLMQLMPVTASYVSRQEGVSGSLSDPSANLALGQGYIRYLGGQPGINNNLLAILASYNAGPNAAAGWTSQDDSDPLLFIETIPNDETRRFVRQVMADSWLYAEEIGLKPESLDQLAQGNFPQLGANFYTASAN</sequence>
<name>A0ABQ6A9E7_9PROT</name>
<reference evidence="7" key="1">
    <citation type="journal article" date="2019" name="Int. J. Syst. Evol. Microbiol.">
        <title>The Global Catalogue of Microorganisms (GCM) 10K type strain sequencing project: providing services to taxonomists for standard genome sequencing and annotation.</title>
        <authorList>
            <consortium name="The Broad Institute Genomics Platform"/>
            <consortium name="The Broad Institute Genome Sequencing Center for Infectious Disease"/>
            <person name="Wu L."/>
            <person name="Ma J."/>
        </authorList>
    </citation>
    <scope>NUCLEOTIDE SEQUENCE [LARGE SCALE GENOMIC DNA]</scope>
    <source>
        <strain evidence="7">NBRC 112502</strain>
    </source>
</reference>
<evidence type="ECO:0000313" key="7">
    <source>
        <dbReference type="Proteomes" id="UP001156641"/>
    </source>
</evidence>
<evidence type="ECO:0000256" key="1">
    <source>
        <dbReference type="ARBA" id="ARBA00007734"/>
    </source>
</evidence>
<feature type="signal peptide" evidence="4">
    <location>
        <begin position="1"/>
        <end position="30"/>
    </location>
</feature>
<dbReference type="SUPFAM" id="SSF48435">
    <property type="entry name" value="Bacterial muramidases"/>
    <property type="match status" value="1"/>
</dbReference>
<evidence type="ECO:0000259" key="5">
    <source>
        <dbReference type="Pfam" id="PF01464"/>
    </source>
</evidence>
<comment type="similarity">
    <text evidence="2">Belongs to the virb1 family.</text>
</comment>
<feature type="domain" description="Transglycosylase SLT" evidence="5">
    <location>
        <begin position="380"/>
        <end position="480"/>
    </location>
</feature>
<dbReference type="Gene3D" id="1.25.20.10">
    <property type="entry name" value="Bacterial muramidases"/>
    <property type="match status" value="1"/>
</dbReference>
<evidence type="ECO:0000256" key="3">
    <source>
        <dbReference type="ARBA" id="ARBA00022729"/>
    </source>
</evidence>
<keyword evidence="3 4" id="KW-0732">Signal</keyword>
<dbReference type="Proteomes" id="UP001156641">
    <property type="component" value="Unassembled WGS sequence"/>
</dbReference>
<dbReference type="InterPro" id="IPR023346">
    <property type="entry name" value="Lysozyme-like_dom_sf"/>
</dbReference>
<proteinExistence type="inferred from homology"/>
<accession>A0ABQ6A9E7</accession>
<evidence type="ECO:0000313" key="6">
    <source>
        <dbReference type="EMBL" id="GLR68531.1"/>
    </source>
</evidence>
<feature type="chain" id="PRO_5046853840" description="Transglycosylase SLT domain-containing protein" evidence="4">
    <location>
        <begin position="31"/>
        <end position="541"/>
    </location>
</feature>